<comment type="caution">
    <text evidence="2">The sequence shown here is derived from an EMBL/GenBank/DDBJ whole genome shotgun (WGS) entry which is preliminary data.</text>
</comment>
<feature type="non-terminal residue" evidence="2">
    <location>
        <position position="1"/>
    </location>
</feature>
<dbReference type="EMBL" id="BARV01030850">
    <property type="protein sequence ID" value="GAI32722.1"/>
    <property type="molecule type" value="Genomic_DNA"/>
</dbReference>
<accession>X1MM54</accession>
<feature type="domain" description="tRNA-specific 2-thiouridylase MnmA-like C-terminal" evidence="1">
    <location>
        <begin position="42"/>
        <end position="127"/>
    </location>
</feature>
<dbReference type="Gene3D" id="2.40.30.10">
    <property type="entry name" value="Translation factors"/>
    <property type="match status" value="1"/>
</dbReference>
<dbReference type="AlphaFoldDB" id="X1MM54"/>
<proteinExistence type="predicted"/>
<evidence type="ECO:0000259" key="1">
    <source>
        <dbReference type="Pfam" id="PF20258"/>
    </source>
</evidence>
<name>X1MM54_9ZZZZ</name>
<reference evidence="2" key="1">
    <citation type="journal article" date="2014" name="Front. Microbiol.">
        <title>High frequency of phylogenetically diverse reductive dehalogenase-homologous genes in deep subseafloor sedimentary metagenomes.</title>
        <authorList>
            <person name="Kawai M."/>
            <person name="Futagami T."/>
            <person name="Toyoda A."/>
            <person name="Takaki Y."/>
            <person name="Nishi S."/>
            <person name="Hori S."/>
            <person name="Arai W."/>
            <person name="Tsubouchi T."/>
            <person name="Morono Y."/>
            <person name="Uchiyama I."/>
            <person name="Ito T."/>
            <person name="Fujiyama A."/>
            <person name="Inagaki F."/>
            <person name="Takami H."/>
        </authorList>
    </citation>
    <scope>NUCLEOTIDE SEQUENCE</scope>
    <source>
        <strain evidence="2">Expedition CK06-06</strain>
    </source>
</reference>
<dbReference type="Gene3D" id="2.30.30.280">
    <property type="entry name" value="Adenine nucleotide alpha hydrolases-like domains"/>
    <property type="match status" value="1"/>
</dbReference>
<protein>
    <recommendedName>
        <fullName evidence="1">tRNA-specific 2-thiouridylase MnmA-like C-terminal domain-containing protein</fullName>
    </recommendedName>
</protein>
<gene>
    <name evidence="2" type="ORF">S06H3_48926</name>
</gene>
<dbReference type="GO" id="GO:0002143">
    <property type="term" value="P:tRNA wobble position uridine thiolation"/>
    <property type="evidence" value="ECO:0007669"/>
    <property type="project" value="TreeGrafter"/>
</dbReference>
<organism evidence="2">
    <name type="scientific">marine sediment metagenome</name>
    <dbReference type="NCBI Taxonomy" id="412755"/>
    <lineage>
        <taxon>unclassified sequences</taxon>
        <taxon>metagenomes</taxon>
        <taxon>ecological metagenomes</taxon>
    </lineage>
</organism>
<sequence length="128" mass="14340">YTIGQRHIGVASKVPIYVAGKDIKTNTLVVAESEEDPALYRKEIELRDVNFVNPDSRFKIEDLRVFARIRYRQPLASAILYNLTTPACRQAGKTYNLTFKSPQKFVAPGQSAVFYSKNGEMLGGGIIQ</sequence>
<dbReference type="InterPro" id="IPR046885">
    <property type="entry name" value="MnmA-like_C"/>
</dbReference>
<dbReference type="PANTHER" id="PTHR11933">
    <property type="entry name" value="TRNA 5-METHYLAMINOMETHYL-2-THIOURIDYLATE -METHYLTRANSFERASE"/>
    <property type="match status" value="1"/>
</dbReference>
<dbReference type="GO" id="GO:0016783">
    <property type="term" value="F:sulfurtransferase activity"/>
    <property type="evidence" value="ECO:0007669"/>
    <property type="project" value="InterPro"/>
</dbReference>
<dbReference type="PANTHER" id="PTHR11933:SF5">
    <property type="entry name" value="MITOCHONDRIAL TRNA-SPECIFIC 2-THIOURIDYLASE 1"/>
    <property type="match status" value="1"/>
</dbReference>
<evidence type="ECO:0000313" key="2">
    <source>
        <dbReference type="EMBL" id="GAI32722.1"/>
    </source>
</evidence>
<dbReference type="InterPro" id="IPR023382">
    <property type="entry name" value="MnmA-like_central_sf"/>
</dbReference>
<dbReference type="Pfam" id="PF20258">
    <property type="entry name" value="tRNA_Me_trans_C"/>
    <property type="match status" value="1"/>
</dbReference>